<evidence type="ECO:0000256" key="1">
    <source>
        <dbReference type="ARBA" id="ARBA00022448"/>
    </source>
</evidence>
<keyword evidence="2" id="KW-0732">Signal</keyword>
<dbReference type="SUPFAM" id="SSF53807">
    <property type="entry name" value="Helical backbone' metal receptor"/>
    <property type="match status" value="1"/>
</dbReference>
<comment type="similarity">
    <text evidence="3">Belongs to the bacterial solute-binding protein 9 family.</text>
</comment>
<evidence type="ECO:0008006" key="7">
    <source>
        <dbReference type="Google" id="ProtNLM"/>
    </source>
</evidence>
<keyword evidence="4" id="KW-0812">Transmembrane</keyword>
<dbReference type="AlphaFoldDB" id="A0A1F5KGY8"/>
<name>A0A1F5KGY8_9BACT</name>
<keyword evidence="1 3" id="KW-0813">Transport</keyword>
<feature type="transmembrane region" description="Helical" evidence="4">
    <location>
        <begin position="6"/>
        <end position="23"/>
    </location>
</feature>
<dbReference type="EMBL" id="MFDD01000014">
    <property type="protein sequence ID" value="OGE40065.1"/>
    <property type="molecule type" value="Genomic_DNA"/>
</dbReference>
<keyword evidence="4" id="KW-0472">Membrane</keyword>
<dbReference type="Pfam" id="PF01297">
    <property type="entry name" value="ZnuA"/>
    <property type="match status" value="1"/>
</dbReference>
<comment type="caution">
    <text evidence="5">The sequence shown here is derived from an EMBL/GenBank/DDBJ whole genome shotgun (WGS) entry which is preliminary data.</text>
</comment>
<dbReference type="Gene3D" id="3.40.50.1980">
    <property type="entry name" value="Nitrogenase molybdenum iron protein domain"/>
    <property type="match status" value="2"/>
</dbReference>
<sequence length="311" mass="34420">MNNRLIFIVFIIIIVAVILGYFIKSNVDKTSSFKQSAVGKVNITTSFYPLYFFTSEVVADKGSVTNITPAGAEPHDYEPTTQDLARIEDSQLLVLNGGVEPWGDKIKDTLKDKPIVVLEAAEGLLTRQLTEDGEVVFLDPHIWLSPPLAKIEADKITQIMQKIDPQNMAYYTDRSSQLKLKLDELDMMYKQGLSSCQRRDIVTAHVAFGYLAEAYGLNQIAIAGLSPDEEPSPAKLAEVAQFVKVRQIKYIFFESLVSPKLAETIASETGTKTLVLNPLEGLTPEDLASGKNYLTVMKDNLANLKVALECL</sequence>
<gene>
    <name evidence="5" type="ORF">A3D25_04655</name>
</gene>
<dbReference type="PANTHER" id="PTHR42953">
    <property type="entry name" value="HIGH-AFFINITY ZINC UPTAKE SYSTEM PROTEIN ZNUA-RELATED"/>
    <property type="match status" value="1"/>
</dbReference>
<keyword evidence="4" id="KW-1133">Transmembrane helix</keyword>
<evidence type="ECO:0000256" key="4">
    <source>
        <dbReference type="SAM" id="Phobius"/>
    </source>
</evidence>
<dbReference type="InterPro" id="IPR006127">
    <property type="entry name" value="ZnuA-like"/>
</dbReference>
<dbReference type="InterPro" id="IPR050492">
    <property type="entry name" value="Bact_metal-bind_prot9"/>
</dbReference>
<accession>A0A1F5KGY8</accession>
<dbReference type="InterPro" id="IPR006128">
    <property type="entry name" value="Lipoprotein_PsaA-like"/>
</dbReference>
<reference evidence="5 6" key="1">
    <citation type="journal article" date="2016" name="Nat. Commun.">
        <title>Thousands of microbial genomes shed light on interconnected biogeochemical processes in an aquifer system.</title>
        <authorList>
            <person name="Anantharaman K."/>
            <person name="Brown C.T."/>
            <person name="Hug L.A."/>
            <person name="Sharon I."/>
            <person name="Castelle C.J."/>
            <person name="Probst A.J."/>
            <person name="Thomas B.C."/>
            <person name="Singh A."/>
            <person name="Wilkins M.J."/>
            <person name="Karaoz U."/>
            <person name="Brodie E.L."/>
            <person name="Williams K.H."/>
            <person name="Hubbard S.S."/>
            <person name="Banfield J.F."/>
        </authorList>
    </citation>
    <scope>NUCLEOTIDE SEQUENCE [LARGE SCALE GENOMIC DNA]</scope>
</reference>
<evidence type="ECO:0000256" key="2">
    <source>
        <dbReference type="ARBA" id="ARBA00022729"/>
    </source>
</evidence>
<dbReference type="PRINTS" id="PR00690">
    <property type="entry name" value="ADHESNFAMILY"/>
</dbReference>
<organism evidence="5 6">
    <name type="scientific">Candidatus Daviesbacteria bacterium RIFCSPHIGHO2_02_FULL_43_12</name>
    <dbReference type="NCBI Taxonomy" id="1797776"/>
    <lineage>
        <taxon>Bacteria</taxon>
        <taxon>Candidatus Daviesiibacteriota</taxon>
    </lineage>
</organism>
<dbReference type="GO" id="GO:0030001">
    <property type="term" value="P:metal ion transport"/>
    <property type="evidence" value="ECO:0007669"/>
    <property type="project" value="InterPro"/>
</dbReference>
<protein>
    <recommendedName>
        <fullName evidence="7">ABC transporter substrate-binding protein</fullName>
    </recommendedName>
</protein>
<evidence type="ECO:0000313" key="6">
    <source>
        <dbReference type="Proteomes" id="UP000177328"/>
    </source>
</evidence>
<dbReference type="GO" id="GO:0046872">
    <property type="term" value="F:metal ion binding"/>
    <property type="evidence" value="ECO:0007669"/>
    <property type="project" value="InterPro"/>
</dbReference>
<dbReference type="PRINTS" id="PR00691">
    <property type="entry name" value="ADHESINB"/>
</dbReference>
<evidence type="ECO:0000313" key="5">
    <source>
        <dbReference type="EMBL" id="OGE40065.1"/>
    </source>
</evidence>
<dbReference type="InterPro" id="IPR006129">
    <property type="entry name" value="AdhesinB"/>
</dbReference>
<evidence type="ECO:0000256" key="3">
    <source>
        <dbReference type="RuleBase" id="RU003512"/>
    </source>
</evidence>
<proteinExistence type="inferred from homology"/>
<dbReference type="Proteomes" id="UP000177328">
    <property type="component" value="Unassembled WGS sequence"/>
</dbReference>
<dbReference type="GO" id="GO:0007155">
    <property type="term" value="P:cell adhesion"/>
    <property type="evidence" value="ECO:0007669"/>
    <property type="project" value="InterPro"/>
</dbReference>
<dbReference type="PANTHER" id="PTHR42953:SF8">
    <property type="entry name" value="ZINT DOMAIN-CONTAINING PROTEIN"/>
    <property type="match status" value="1"/>
</dbReference>